<evidence type="ECO:0000256" key="1">
    <source>
        <dbReference type="SAM" id="SignalP"/>
    </source>
</evidence>
<reference evidence="2 3" key="2">
    <citation type="submission" date="2008-04" db="EMBL/GenBank/DDBJ databases">
        <authorList>
            <person name="Fulton L."/>
            <person name="Clifton S."/>
            <person name="Fulton B."/>
            <person name="Xu J."/>
            <person name="Minx P."/>
            <person name="Pepin K.H."/>
            <person name="Johnson M."/>
            <person name="Thiruvilangam P."/>
            <person name="Bhonagiri V."/>
            <person name="Nash W.E."/>
            <person name="Mardis E.R."/>
            <person name="Wilson R.K."/>
        </authorList>
    </citation>
    <scope>NUCLEOTIDE SEQUENCE [LARGE SCALE GENOMIC DNA]</scope>
    <source>
        <strain evidence="2 3">DSM 17136</strain>
    </source>
</reference>
<dbReference type="Proteomes" id="UP000003146">
    <property type="component" value="Unassembled WGS sequence"/>
</dbReference>
<dbReference type="Pfam" id="PF09694">
    <property type="entry name" value="Gcw_chp"/>
    <property type="match status" value="1"/>
</dbReference>
<dbReference type="OrthoDB" id="1065092at2"/>
<evidence type="ECO:0008006" key="4">
    <source>
        <dbReference type="Google" id="ProtNLM"/>
    </source>
</evidence>
<accession>B3JGI3</accession>
<dbReference type="STRING" id="470145.BACCOP_00985"/>
<feature type="chain" id="PRO_5002788232" description="Outer membrane insertion signal domain protein" evidence="1">
    <location>
        <begin position="26"/>
        <end position="239"/>
    </location>
</feature>
<dbReference type="HOGENOM" id="CLU_082062_0_0_10"/>
<dbReference type="eggNOG" id="ENOG5031HS3">
    <property type="taxonomic scope" value="Bacteria"/>
</dbReference>
<evidence type="ECO:0000313" key="3">
    <source>
        <dbReference type="Proteomes" id="UP000003146"/>
    </source>
</evidence>
<proteinExistence type="predicted"/>
<comment type="caution">
    <text evidence="2">The sequence shown here is derived from an EMBL/GenBank/DDBJ whole genome shotgun (WGS) entry which is preliminary data.</text>
</comment>
<gene>
    <name evidence="2" type="ORF">BACCOP_00985</name>
</gene>
<name>B3JGI3_9BACT</name>
<dbReference type="EMBL" id="ABIY02000067">
    <property type="protein sequence ID" value="EDV01885.1"/>
    <property type="molecule type" value="Genomic_DNA"/>
</dbReference>
<protein>
    <recommendedName>
        <fullName evidence="4">Outer membrane insertion signal domain protein</fullName>
    </recommendedName>
</protein>
<dbReference type="RefSeq" id="WP_007568688.1">
    <property type="nucleotide sequence ID" value="NZ_DS981479.1"/>
</dbReference>
<sequence length="239" mass="26582">MRKIIKTLAVAMGTAILLFPTKTYAQDKFTVNGKADFVSDYIWRGADQNSGFSVQPSLTLGYAGFSINVWGSQTLSRWNVETPAKEFDINLSYSLNNFSVTVSDYWWSGVNQPYGHYKDSHFFEGTLAYCFGESFPLTLSWSTMFAGADKNEEGKLQGSTYINASYPISLPADITLTPAIGFTPWKGYYHNKAAFTDISLKANKDIKVTDNFSIPVFVQAIVAPVYDRTYLVAGFSLGF</sequence>
<dbReference type="InterPro" id="IPR010239">
    <property type="entry name" value="CHP02001"/>
</dbReference>
<reference evidence="2 3" key="1">
    <citation type="submission" date="2008-04" db="EMBL/GenBank/DDBJ databases">
        <title>Draft genome sequence of Bacteroides coprocola (DSM 17136).</title>
        <authorList>
            <person name="Sudarsanam P."/>
            <person name="Ley R."/>
            <person name="Guruge J."/>
            <person name="Turnbaugh P.J."/>
            <person name="Mahowald M."/>
            <person name="Liep D."/>
            <person name="Gordon J."/>
        </authorList>
    </citation>
    <scope>NUCLEOTIDE SEQUENCE [LARGE SCALE GENOMIC DNA]</scope>
    <source>
        <strain evidence="2 3">DSM 17136</strain>
    </source>
</reference>
<organism evidence="2 3">
    <name type="scientific">Phocaeicola coprocola DSM 17136</name>
    <dbReference type="NCBI Taxonomy" id="470145"/>
    <lineage>
        <taxon>Bacteria</taxon>
        <taxon>Pseudomonadati</taxon>
        <taxon>Bacteroidota</taxon>
        <taxon>Bacteroidia</taxon>
        <taxon>Bacteroidales</taxon>
        <taxon>Bacteroidaceae</taxon>
        <taxon>Phocaeicola</taxon>
    </lineage>
</organism>
<keyword evidence="1" id="KW-0732">Signal</keyword>
<feature type="signal peptide" evidence="1">
    <location>
        <begin position="1"/>
        <end position="25"/>
    </location>
</feature>
<evidence type="ECO:0000313" key="2">
    <source>
        <dbReference type="EMBL" id="EDV01885.1"/>
    </source>
</evidence>
<dbReference type="AlphaFoldDB" id="B3JGI3"/>